<dbReference type="EMBL" id="CAJGYO010000006">
    <property type="protein sequence ID" value="CAD6234790.1"/>
    <property type="molecule type" value="Genomic_DNA"/>
</dbReference>
<organism evidence="1 2">
    <name type="scientific">Miscanthus lutarioriparius</name>
    <dbReference type="NCBI Taxonomy" id="422564"/>
    <lineage>
        <taxon>Eukaryota</taxon>
        <taxon>Viridiplantae</taxon>
        <taxon>Streptophyta</taxon>
        <taxon>Embryophyta</taxon>
        <taxon>Tracheophyta</taxon>
        <taxon>Spermatophyta</taxon>
        <taxon>Magnoliopsida</taxon>
        <taxon>Liliopsida</taxon>
        <taxon>Poales</taxon>
        <taxon>Poaceae</taxon>
        <taxon>PACMAD clade</taxon>
        <taxon>Panicoideae</taxon>
        <taxon>Andropogonodae</taxon>
        <taxon>Andropogoneae</taxon>
        <taxon>Saccharinae</taxon>
        <taxon>Miscanthus</taxon>
    </lineage>
</organism>
<dbReference type="PANTHER" id="PTHR33165">
    <property type="entry name" value="F-BOX DOMAIN CONTAINING PROTEIN-LIKE-RELATED"/>
    <property type="match status" value="1"/>
</dbReference>
<name>A0A811NUH0_9POAL</name>
<proteinExistence type="predicted"/>
<comment type="caution">
    <text evidence="1">The sequence shown here is derived from an EMBL/GenBank/DDBJ whole genome shotgun (WGS) entry which is preliminary data.</text>
</comment>
<protein>
    <submittedName>
        <fullName evidence="1">Uncharacterized protein</fullName>
    </submittedName>
</protein>
<accession>A0A811NUH0</accession>
<dbReference type="AlphaFoldDB" id="A0A811NUH0"/>
<dbReference type="OrthoDB" id="688438at2759"/>
<dbReference type="Proteomes" id="UP000604825">
    <property type="component" value="Unassembled WGS sequence"/>
</dbReference>
<sequence length="73" mass="8518">MAQGWSSLLEELVNRVADCLIATSDLDYYMDLRGVCRHWRFSTADPRSYQQEPRFRTHPVGHAGRRQVLLLQV</sequence>
<gene>
    <name evidence="1" type="ORF">NCGR_LOCUS23208</name>
</gene>
<reference evidence="1" key="1">
    <citation type="submission" date="2020-10" db="EMBL/GenBank/DDBJ databases">
        <authorList>
            <person name="Han B."/>
            <person name="Lu T."/>
            <person name="Zhao Q."/>
            <person name="Huang X."/>
            <person name="Zhao Y."/>
        </authorList>
    </citation>
    <scope>NUCLEOTIDE SEQUENCE</scope>
</reference>
<evidence type="ECO:0000313" key="2">
    <source>
        <dbReference type="Proteomes" id="UP000604825"/>
    </source>
</evidence>
<keyword evidence="2" id="KW-1185">Reference proteome</keyword>
<dbReference type="PANTHER" id="PTHR33165:SF86">
    <property type="entry name" value="EXPRESSED PROTEIN"/>
    <property type="match status" value="1"/>
</dbReference>
<evidence type="ECO:0000313" key="1">
    <source>
        <dbReference type="EMBL" id="CAD6234790.1"/>
    </source>
</evidence>